<dbReference type="RefSeq" id="WP_068565638.1">
    <property type="nucleotide sequence ID" value="NZ_FNLF01000002.1"/>
</dbReference>
<dbReference type="STRING" id="47312.SAMN04489765_2037"/>
<keyword evidence="1" id="KW-0732">Signal</keyword>
<proteinExistence type="predicted"/>
<reference evidence="3" key="1">
    <citation type="submission" date="2016-10" db="EMBL/GenBank/DDBJ databases">
        <authorList>
            <person name="Varghese N."/>
            <person name="Submissions S."/>
        </authorList>
    </citation>
    <scope>NUCLEOTIDE SEQUENCE [LARGE SCALE GENOMIC DNA]</scope>
    <source>
        <strain evidence="3">DSM 44142</strain>
    </source>
</reference>
<accession>A0A1H1E553</accession>
<protein>
    <recommendedName>
        <fullName evidence="4">PknH-like extracellular domain-containing protein</fullName>
    </recommendedName>
</protein>
<name>A0A1H1E553_9ACTN</name>
<evidence type="ECO:0000256" key="1">
    <source>
        <dbReference type="SAM" id="SignalP"/>
    </source>
</evidence>
<gene>
    <name evidence="2" type="ORF">SAMN04489765_2037</name>
</gene>
<dbReference type="EMBL" id="FNLF01000002">
    <property type="protein sequence ID" value="SDQ83827.1"/>
    <property type="molecule type" value="Genomic_DNA"/>
</dbReference>
<evidence type="ECO:0000313" key="3">
    <source>
        <dbReference type="Proteomes" id="UP000183053"/>
    </source>
</evidence>
<keyword evidence="3" id="KW-1185">Reference proteome</keyword>
<evidence type="ECO:0008006" key="4">
    <source>
        <dbReference type="Google" id="ProtNLM"/>
    </source>
</evidence>
<dbReference type="Proteomes" id="UP000183053">
    <property type="component" value="Unassembled WGS sequence"/>
</dbReference>
<dbReference type="AlphaFoldDB" id="A0A1H1E553"/>
<organism evidence="2 3">
    <name type="scientific">Tsukamurella pulmonis</name>
    <dbReference type="NCBI Taxonomy" id="47312"/>
    <lineage>
        <taxon>Bacteria</taxon>
        <taxon>Bacillati</taxon>
        <taxon>Actinomycetota</taxon>
        <taxon>Actinomycetes</taxon>
        <taxon>Mycobacteriales</taxon>
        <taxon>Tsukamurellaceae</taxon>
        <taxon>Tsukamurella</taxon>
    </lineage>
</organism>
<sequence>MIARRIAAALVPVAAMSLLVPGTAHAAPVNTAQAVLAAHEFPLGSTGYKVETETLEPLDEPQDASPAAGPCGRFIDAMFQRLSGARVSDASAVRGGTEINATVLSRPMARFMADGFPTCEAALDPRSRSTVLAVPADLARLNPFLFRDADELQGWVDVRGISVNVIASATKGSAVDTDAFWQTLRAQVAKVERQP</sequence>
<dbReference type="OrthoDB" id="4774217at2"/>
<feature type="chain" id="PRO_5010360644" description="PknH-like extracellular domain-containing protein" evidence="1">
    <location>
        <begin position="27"/>
        <end position="195"/>
    </location>
</feature>
<evidence type="ECO:0000313" key="2">
    <source>
        <dbReference type="EMBL" id="SDQ83827.1"/>
    </source>
</evidence>
<feature type="signal peptide" evidence="1">
    <location>
        <begin position="1"/>
        <end position="26"/>
    </location>
</feature>